<dbReference type="AlphaFoldDB" id="A0A7K2IVT2"/>
<comment type="subcellular location">
    <subcellularLocation>
        <location evidence="1">Cell inner membrane</location>
        <topology evidence="1">Multi-pass membrane protein</topology>
    </subcellularLocation>
</comment>
<evidence type="ECO:0000256" key="4">
    <source>
        <dbReference type="ARBA" id="ARBA00022519"/>
    </source>
</evidence>
<keyword evidence="6 10" id="KW-1133">Transmembrane helix</keyword>
<evidence type="ECO:0000256" key="8">
    <source>
        <dbReference type="ARBA" id="ARBA00038436"/>
    </source>
</evidence>
<feature type="region of interest" description="Disordered" evidence="9">
    <location>
        <begin position="164"/>
        <end position="193"/>
    </location>
</feature>
<dbReference type="EMBL" id="WWHY01000001">
    <property type="protein sequence ID" value="MYR34090.1"/>
    <property type="molecule type" value="Genomic_DNA"/>
</dbReference>
<organism evidence="12 13">
    <name type="scientific">Nocardiopsis alba</name>
    <dbReference type="NCBI Taxonomy" id="53437"/>
    <lineage>
        <taxon>Bacteria</taxon>
        <taxon>Bacillati</taxon>
        <taxon>Actinomycetota</taxon>
        <taxon>Actinomycetes</taxon>
        <taxon>Streptosporangiales</taxon>
        <taxon>Nocardiopsidaceae</taxon>
        <taxon>Nocardiopsis</taxon>
    </lineage>
</organism>
<dbReference type="PANTHER" id="PTHR35011">
    <property type="entry name" value="2,3-DIKETO-L-GULONATE TRAP TRANSPORTER SMALL PERMEASE PROTEIN YIAM"/>
    <property type="match status" value="1"/>
</dbReference>
<dbReference type="Pfam" id="PF04290">
    <property type="entry name" value="DctQ"/>
    <property type="match status" value="1"/>
</dbReference>
<evidence type="ECO:0000259" key="11">
    <source>
        <dbReference type="Pfam" id="PF04290"/>
    </source>
</evidence>
<proteinExistence type="inferred from homology"/>
<sequence>MSRIGFPRSVGAVATVLNLGAGLLLLALMFLTVADVVGRSAFGRSVLGTVDISTLLLVTIAFLGLASAEIDGKHVSVTLVEERFGPRTRRILSGARVVLLAILGALIVWGMGEVLLSAYERGETTNDILRLATWPAKLVLFLSFLLFFVMAVWKEVMEFRTLGSGGTPETDEVDTAPGTGRSTAHRQNGEGAS</sequence>
<evidence type="ECO:0000313" key="13">
    <source>
        <dbReference type="Proteomes" id="UP000467124"/>
    </source>
</evidence>
<feature type="transmembrane region" description="Helical" evidence="10">
    <location>
        <begin position="46"/>
        <end position="66"/>
    </location>
</feature>
<evidence type="ECO:0000256" key="10">
    <source>
        <dbReference type="SAM" id="Phobius"/>
    </source>
</evidence>
<comment type="caution">
    <text evidence="12">The sequence shown here is derived from an EMBL/GenBank/DDBJ whole genome shotgun (WGS) entry which is preliminary data.</text>
</comment>
<dbReference type="Proteomes" id="UP000467124">
    <property type="component" value="Unassembled WGS sequence"/>
</dbReference>
<evidence type="ECO:0000256" key="9">
    <source>
        <dbReference type="SAM" id="MobiDB-lite"/>
    </source>
</evidence>
<keyword evidence="4" id="KW-0997">Cell inner membrane</keyword>
<accession>A0A7K2IVT2</accession>
<comment type="similarity">
    <text evidence="8">Belongs to the TRAP transporter small permease family.</text>
</comment>
<dbReference type="InterPro" id="IPR007387">
    <property type="entry name" value="TRAP_DctQ"/>
</dbReference>
<evidence type="ECO:0000256" key="1">
    <source>
        <dbReference type="ARBA" id="ARBA00004429"/>
    </source>
</evidence>
<dbReference type="InterPro" id="IPR055348">
    <property type="entry name" value="DctQ"/>
</dbReference>
<name>A0A7K2IVT2_9ACTN</name>
<feature type="transmembrane region" description="Helical" evidence="10">
    <location>
        <begin position="97"/>
        <end position="119"/>
    </location>
</feature>
<reference evidence="12 13" key="1">
    <citation type="journal article" date="2019" name="Nat. Commun.">
        <title>The antimicrobial potential of Streptomyces from insect microbiomes.</title>
        <authorList>
            <person name="Chevrette M.G."/>
            <person name="Carlson C.M."/>
            <person name="Ortega H.E."/>
            <person name="Thomas C."/>
            <person name="Ananiev G.E."/>
            <person name="Barns K.J."/>
            <person name="Book A.J."/>
            <person name="Cagnazzo J."/>
            <person name="Carlos C."/>
            <person name="Flanigan W."/>
            <person name="Grubbs K.J."/>
            <person name="Horn H.A."/>
            <person name="Hoffmann F.M."/>
            <person name="Klassen J.L."/>
            <person name="Knack J.J."/>
            <person name="Lewin G.R."/>
            <person name="McDonald B.R."/>
            <person name="Muller L."/>
            <person name="Melo W.G.P."/>
            <person name="Pinto-Tomas A.A."/>
            <person name="Schmitz A."/>
            <person name="Wendt-Pienkowski E."/>
            <person name="Wildman S."/>
            <person name="Zhao M."/>
            <person name="Zhang F."/>
            <person name="Bugni T.S."/>
            <person name="Andes D.R."/>
            <person name="Pupo M.T."/>
            <person name="Currie C.R."/>
        </authorList>
    </citation>
    <scope>NUCLEOTIDE SEQUENCE [LARGE SCALE GENOMIC DNA]</scope>
    <source>
        <strain evidence="12 13">SID5840</strain>
    </source>
</reference>
<evidence type="ECO:0000256" key="3">
    <source>
        <dbReference type="ARBA" id="ARBA00022475"/>
    </source>
</evidence>
<dbReference type="GO" id="GO:0015740">
    <property type="term" value="P:C4-dicarboxylate transport"/>
    <property type="evidence" value="ECO:0007669"/>
    <property type="project" value="TreeGrafter"/>
</dbReference>
<dbReference type="PANTHER" id="PTHR35011:SF10">
    <property type="entry name" value="TRAP TRANSPORTER SMALL PERMEASE PROTEIN"/>
    <property type="match status" value="1"/>
</dbReference>
<feature type="transmembrane region" description="Helical" evidence="10">
    <location>
        <begin position="12"/>
        <end position="34"/>
    </location>
</feature>
<evidence type="ECO:0000313" key="12">
    <source>
        <dbReference type="EMBL" id="MYR34090.1"/>
    </source>
</evidence>
<feature type="domain" description="Tripartite ATP-independent periplasmic transporters DctQ component" evidence="11">
    <location>
        <begin position="28"/>
        <end position="152"/>
    </location>
</feature>
<evidence type="ECO:0000256" key="7">
    <source>
        <dbReference type="ARBA" id="ARBA00023136"/>
    </source>
</evidence>
<gene>
    <name evidence="12" type="ORF">GTW20_17980</name>
</gene>
<keyword evidence="2" id="KW-0813">Transport</keyword>
<dbReference type="RefSeq" id="WP_161111407.1">
    <property type="nucleotide sequence ID" value="NZ_JBEYGU010000008.1"/>
</dbReference>
<keyword evidence="7 10" id="KW-0472">Membrane</keyword>
<dbReference type="GO" id="GO:0022857">
    <property type="term" value="F:transmembrane transporter activity"/>
    <property type="evidence" value="ECO:0007669"/>
    <property type="project" value="TreeGrafter"/>
</dbReference>
<keyword evidence="3" id="KW-1003">Cell membrane</keyword>
<feature type="transmembrane region" description="Helical" evidence="10">
    <location>
        <begin position="131"/>
        <end position="153"/>
    </location>
</feature>
<evidence type="ECO:0000256" key="5">
    <source>
        <dbReference type="ARBA" id="ARBA00022692"/>
    </source>
</evidence>
<keyword evidence="5 10" id="KW-0812">Transmembrane</keyword>
<dbReference type="GO" id="GO:0005886">
    <property type="term" value="C:plasma membrane"/>
    <property type="evidence" value="ECO:0007669"/>
    <property type="project" value="UniProtKB-SubCell"/>
</dbReference>
<evidence type="ECO:0000256" key="6">
    <source>
        <dbReference type="ARBA" id="ARBA00022989"/>
    </source>
</evidence>
<protein>
    <submittedName>
        <fullName evidence="12">TRAP transporter small permease subunit</fullName>
    </submittedName>
</protein>
<evidence type="ECO:0000256" key="2">
    <source>
        <dbReference type="ARBA" id="ARBA00022448"/>
    </source>
</evidence>